<evidence type="ECO:0000313" key="2">
    <source>
        <dbReference type="Proteomes" id="UP000019241"/>
    </source>
</evidence>
<comment type="caution">
    <text evidence="1">The sequence shown here is derived from an EMBL/GenBank/DDBJ whole genome shotgun (WGS) entry which is preliminary data.</text>
</comment>
<name>W7DHM8_9LIST</name>
<sequence>MKEKLRLRKGFYVTSTAFLVSSLIMTPVLLENQPVQAEAQEDSTKSLKSDNSVEVIALENGDFEEPHFSEKYKLFNQADVPGWNTTASDGIIELQRNVDNSTPQSGSQFAELNAYEASALYQDIATTPNVKVRWQVYHKGRKGTDTAVVEFGAPNDTMVQQAEMIDGKSKWGLYKGEYTIPEGQTTTRFQFRSVDAAGGDQAVGNLLDNIQFATQSILDVKGTFTETSIKMRDTINYMIEAKNNRRNACCE</sequence>
<dbReference type="Proteomes" id="UP000019241">
    <property type="component" value="Unassembled WGS sequence"/>
</dbReference>
<dbReference type="RefSeq" id="WP_052006903.1">
    <property type="nucleotide sequence ID" value="NZ_AODM01000073.1"/>
</dbReference>
<proteinExistence type="predicted"/>
<dbReference type="EMBL" id="AODM01000073">
    <property type="protein sequence ID" value="EUJ47031.1"/>
    <property type="molecule type" value="Genomic_DNA"/>
</dbReference>
<organism evidence="1 2">
    <name type="scientific">Listeria fleischmannii FSL S10-1203</name>
    <dbReference type="NCBI Taxonomy" id="1265822"/>
    <lineage>
        <taxon>Bacteria</taxon>
        <taxon>Bacillati</taxon>
        <taxon>Bacillota</taxon>
        <taxon>Bacilli</taxon>
        <taxon>Bacillales</taxon>
        <taxon>Listeriaceae</taxon>
        <taxon>Listeria</taxon>
    </lineage>
</organism>
<evidence type="ECO:0000313" key="1">
    <source>
        <dbReference type="EMBL" id="EUJ47031.1"/>
    </source>
</evidence>
<dbReference type="PATRIC" id="fig|1265822.4.peg.3783"/>
<gene>
    <name evidence="1" type="ORF">MCOL2_18559</name>
</gene>
<dbReference type="Gene3D" id="2.60.120.260">
    <property type="entry name" value="Galactose-binding domain-like"/>
    <property type="match status" value="1"/>
</dbReference>
<dbReference type="AlphaFoldDB" id="W7DHM8"/>
<reference evidence="1 2" key="1">
    <citation type="submission" date="2012-12" db="EMBL/GenBank/DDBJ databases">
        <title>Novel taxa of Listeriaceae from agricultural environments in the United States.</title>
        <authorList>
            <person name="den Bakker H.C."/>
            <person name="Allred A."/>
            <person name="Warchocki S."/>
            <person name="Wright E.M."/>
            <person name="Burrell A."/>
            <person name="Nightingale K.K."/>
            <person name="Kephart D."/>
            <person name="Wiedmann M."/>
        </authorList>
    </citation>
    <scope>NUCLEOTIDE SEQUENCE [LARGE SCALE GENOMIC DNA]</scope>
    <source>
        <strain evidence="1 2">FSL S10-1203</strain>
    </source>
</reference>
<protein>
    <submittedName>
        <fullName evidence="1">Putative peptidoglycan linked protein</fullName>
    </submittedName>
</protein>
<accession>W7DHM8</accession>